<feature type="domain" description="Reverse transcriptase" evidence="2">
    <location>
        <begin position="399"/>
        <end position="583"/>
    </location>
</feature>
<gene>
    <name evidence="3" type="ORF">MAR_020317</name>
</gene>
<name>A0ABY7E4L7_MYAAR</name>
<evidence type="ECO:0000256" key="1">
    <source>
        <dbReference type="SAM" id="MobiDB-lite"/>
    </source>
</evidence>
<organism evidence="3 4">
    <name type="scientific">Mya arenaria</name>
    <name type="common">Soft-shell clam</name>
    <dbReference type="NCBI Taxonomy" id="6604"/>
    <lineage>
        <taxon>Eukaryota</taxon>
        <taxon>Metazoa</taxon>
        <taxon>Spiralia</taxon>
        <taxon>Lophotrochozoa</taxon>
        <taxon>Mollusca</taxon>
        <taxon>Bivalvia</taxon>
        <taxon>Autobranchia</taxon>
        <taxon>Heteroconchia</taxon>
        <taxon>Euheterodonta</taxon>
        <taxon>Imparidentia</taxon>
        <taxon>Neoheterodontei</taxon>
        <taxon>Myida</taxon>
        <taxon>Myoidea</taxon>
        <taxon>Myidae</taxon>
        <taxon>Mya</taxon>
    </lineage>
</organism>
<dbReference type="InterPro" id="IPR043502">
    <property type="entry name" value="DNA/RNA_pol_sf"/>
</dbReference>
<keyword evidence="4" id="KW-1185">Reference proteome</keyword>
<dbReference type="InterPro" id="IPR043128">
    <property type="entry name" value="Rev_trsase/Diguanyl_cyclase"/>
</dbReference>
<dbReference type="InterPro" id="IPR000477">
    <property type="entry name" value="RT_dom"/>
</dbReference>
<proteinExistence type="predicted"/>
<dbReference type="Proteomes" id="UP001164746">
    <property type="component" value="Chromosome 5"/>
</dbReference>
<sequence>MEEEGEMSMPSPDKRICRFLKKGEEVLDTFKMSVRAFESQSLQFRELQKVVHDVKRKSDSTDVEVPPKRAKLSKQPGTAEAQQSCSATPEEIVSDSDDDISMLDRQEVDNTANNTTGDSFLDSIEQFFEQEETLGEAMTEKVANTINKALRGKTDNEKMKKLGEKYKRPSNINNLQTPRLEPVLWDQLKNGTKSIDANRQKLIAALNLTLLPIVKALEELHLNKTNSGDKFAEYVGDAFRIAAGQICAINNERRESVKRELTSKFKPLCQELPTTKPSTPAKINQPAQALSELQKSIRALREELHPSQTTEEVTVSTGLRNYSLTNHPGNFKGGKTQKYLHKWKRVTNDRWILHTICGYRIELASNPYQTSTPKPIKFLDIENNQLQTEIYRLLDCDIIERVPFHSEPGEYVSNIFYRPKKDGKIRVILNLKHFNVDFMEHTHFNMETLHNAVNAMTKNCYFGSVDLSEAFFSIAVRTEDRKFFRFWFNGKKYQFRALVMGLTSAPRVFTKIMKPVFGTLRKQGHISTAYIDDSCCLQGDTYVKCESNIFDTIELMDSLGLTVNPSKSSLIPSRQITFVGFILCSETMTVRLTTDKMIEIKTLCIQMVNSKFVTIRKFAKLIGMMVASEPGIQHAMLYYKPLEKIKMKNFEF</sequence>
<feature type="region of interest" description="Disordered" evidence="1">
    <location>
        <begin position="53"/>
        <end position="97"/>
    </location>
</feature>
<evidence type="ECO:0000313" key="4">
    <source>
        <dbReference type="Proteomes" id="UP001164746"/>
    </source>
</evidence>
<evidence type="ECO:0000313" key="3">
    <source>
        <dbReference type="EMBL" id="WAR04948.1"/>
    </source>
</evidence>
<dbReference type="Gene3D" id="3.30.70.270">
    <property type="match status" value="1"/>
</dbReference>
<evidence type="ECO:0000259" key="2">
    <source>
        <dbReference type="PROSITE" id="PS50878"/>
    </source>
</evidence>
<dbReference type="SUPFAM" id="SSF56672">
    <property type="entry name" value="DNA/RNA polymerases"/>
    <property type="match status" value="1"/>
</dbReference>
<reference evidence="3" key="1">
    <citation type="submission" date="2022-11" db="EMBL/GenBank/DDBJ databases">
        <title>Centuries of genome instability and evolution in soft-shell clam transmissible cancer (bioRxiv).</title>
        <authorList>
            <person name="Hart S.F.M."/>
            <person name="Yonemitsu M.A."/>
            <person name="Giersch R.M."/>
            <person name="Beal B.F."/>
            <person name="Arriagada G."/>
            <person name="Davis B.W."/>
            <person name="Ostrander E.A."/>
            <person name="Goff S.P."/>
            <person name="Metzger M.J."/>
        </authorList>
    </citation>
    <scope>NUCLEOTIDE SEQUENCE</scope>
    <source>
        <strain evidence="3">MELC-2E11</strain>
        <tissue evidence="3">Siphon/mantle</tissue>
    </source>
</reference>
<dbReference type="Gene3D" id="3.10.10.10">
    <property type="entry name" value="HIV Type 1 Reverse Transcriptase, subunit A, domain 1"/>
    <property type="match status" value="1"/>
</dbReference>
<accession>A0ABY7E4L7</accession>
<dbReference type="InterPro" id="IPR052055">
    <property type="entry name" value="Hepadnavirus_pol/RT"/>
</dbReference>
<dbReference type="PROSITE" id="PS50878">
    <property type="entry name" value="RT_POL"/>
    <property type="match status" value="1"/>
</dbReference>
<dbReference type="PANTHER" id="PTHR33050:SF7">
    <property type="entry name" value="RIBONUCLEASE H"/>
    <property type="match status" value="1"/>
</dbReference>
<dbReference type="CDD" id="cd03714">
    <property type="entry name" value="RT_DIRS1"/>
    <property type="match status" value="1"/>
</dbReference>
<protein>
    <submittedName>
        <fullName evidence="3">POL5-like protein</fullName>
    </submittedName>
</protein>
<dbReference type="PANTHER" id="PTHR33050">
    <property type="entry name" value="REVERSE TRANSCRIPTASE DOMAIN-CONTAINING PROTEIN"/>
    <property type="match status" value="1"/>
</dbReference>
<dbReference type="EMBL" id="CP111016">
    <property type="protein sequence ID" value="WAR04948.1"/>
    <property type="molecule type" value="Genomic_DNA"/>
</dbReference>
<dbReference type="Pfam" id="PF00078">
    <property type="entry name" value="RVT_1"/>
    <property type="match status" value="1"/>
</dbReference>